<dbReference type="InterPro" id="IPR005644">
    <property type="entry name" value="NolW-like"/>
</dbReference>
<sequence>MNKLRSGLLLIAITGVASCAQLPDDYQVNPDRMRTEAPQYDTADEATEANDLAERGFSRLDSLGSDASTITNDADPALQFSQSDSHQVTANELPLRAFVQSVFGESLQRNYVIAAGADVSKPVTLNVSEPVSSRRLFGLTRQLLIDNGLSISYRDETFYIYPTDADARGNVVIGLGRRVRDVPETVQNILQVVPVRYGIKTSFERTLKGLTSARITADFEQNALFVQGSRNEILRVIDLVSLLDAPSTRGRFIGLAELTFITAEDYVAQLTELMTAEGISAGTNPQTGVALLMVAMDQAGSVALFASDEEVLNRAQYWTKKLDEPSKGTDKRYYMYHPRYARAADLGRSVAALITGDSGGFGGGNQSRDTQSGVSGNRTGSEGAGATISAGNEAVRMTVDERSNTLVFYTTGTDYQALLPVVKRLDIMPKQILLDATIAEVTMTDEFSQGFEFAIRDGKVLASTIGSLGVSEMGGLRLDWADGLKSAIARLSESTGLVNVLSNPTLVVRDGVSASINVGNDIPTVGATITNPNFESQTTNVVYRKTGVTLTVTPTINAQGLVVLEIDQNISNQSSNGPSLQGSPSIFERSIKTEVIAQSGQTILLGGLISETSSDGNSNVPGFSDIPLIGELFKGKDRSTEKTELVIFITPRIIDSVDQWSEIRRTIADSLTSIKLSD</sequence>
<evidence type="ECO:0000256" key="1">
    <source>
        <dbReference type="ARBA" id="ARBA00004370"/>
    </source>
</evidence>
<evidence type="ECO:0000256" key="5">
    <source>
        <dbReference type="RuleBase" id="RU004004"/>
    </source>
</evidence>
<dbReference type="InterPro" id="IPR004845">
    <property type="entry name" value="T2SS_GspD_CS"/>
</dbReference>
<dbReference type="PROSITE" id="PS00875">
    <property type="entry name" value="T2SP_D"/>
    <property type="match status" value="1"/>
</dbReference>
<keyword evidence="2 7" id="KW-0732">Signal</keyword>
<dbReference type="PROSITE" id="PS51257">
    <property type="entry name" value="PROKAR_LIPOPROTEIN"/>
    <property type="match status" value="1"/>
</dbReference>
<evidence type="ECO:0000256" key="3">
    <source>
        <dbReference type="ARBA" id="ARBA00023136"/>
    </source>
</evidence>
<feature type="compositionally biased region" description="Polar residues" evidence="6">
    <location>
        <begin position="366"/>
        <end position="380"/>
    </location>
</feature>
<accession>A0A2T4CNU8</accession>
<dbReference type="Pfam" id="PF03958">
    <property type="entry name" value="Secretin_N"/>
    <property type="match status" value="1"/>
</dbReference>
<evidence type="ECO:0000313" key="8">
    <source>
        <dbReference type="EMBL" id="PTB83249.1"/>
    </source>
</evidence>
<dbReference type="PRINTS" id="PR00811">
    <property type="entry name" value="BCTERIALGSPD"/>
</dbReference>
<reference evidence="8 9" key="1">
    <citation type="submission" date="2018-03" db="EMBL/GenBank/DDBJ databases">
        <title>Cross-interface Injection: A General Nanoliter Liquid Handling Method Applied to Single Cells Genome Amplification Automated Nanoliter Liquid Handling Applied to Single Cell Multiple Displacement Amplification.</title>
        <authorList>
            <person name="Yun J."/>
            <person name="Xu P."/>
            <person name="Xu J."/>
            <person name="Dai X."/>
            <person name="Wang Y."/>
            <person name="Zheng X."/>
            <person name="Cao C."/>
            <person name="Yi Q."/>
            <person name="Zhu Y."/>
            <person name="Wang L."/>
            <person name="Dong Z."/>
            <person name="Huang Y."/>
            <person name="Huang L."/>
            <person name="Du W."/>
        </authorList>
    </citation>
    <scope>NUCLEOTIDE SEQUENCE [LARGE SCALE GENOMIC DNA]</scope>
    <source>
        <strain evidence="8 9">Z-E1-2</strain>
    </source>
</reference>
<dbReference type="GO" id="GO:0009306">
    <property type="term" value="P:protein secretion"/>
    <property type="evidence" value="ECO:0007669"/>
    <property type="project" value="InterPro"/>
</dbReference>
<dbReference type="Pfam" id="PF00263">
    <property type="entry name" value="Secretin"/>
    <property type="match status" value="1"/>
</dbReference>
<proteinExistence type="inferred from homology"/>
<feature type="chain" id="PRO_5043646688" evidence="7">
    <location>
        <begin position="20"/>
        <end position="678"/>
    </location>
</feature>
<dbReference type="InterPro" id="IPR001775">
    <property type="entry name" value="GspD/PilQ"/>
</dbReference>
<organism evidence="8 9">
    <name type="scientific">Pseudidiomarina aestuarii</name>
    <dbReference type="NCBI Taxonomy" id="624146"/>
    <lineage>
        <taxon>Bacteria</taxon>
        <taxon>Pseudomonadati</taxon>
        <taxon>Pseudomonadota</taxon>
        <taxon>Gammaproteobacteria</taxon>
        <taxon>Alteromonadales</taxon>
        <taxon>Idiomarinaceae</taxon>
        <taxon>Pseudidiomarina</taxon>
    </lineage>
</organism>
<comment type="subcellular location">
    <subcellularLocation>
        <location evidence="5">Cell outer membrane</location>
    </subcellularLocation>
    <subcellularLocation>
        <location evidence="1">Membrane</location>
    </subcellularLocation>
</comment>
<dbReference type="InterPro" id="IPR004846">
    <property type="entry name" value="T2SS/T3SS_dom"/>
</dbReference>
<comment type="caution">
    <text evidence="8">The sequence shown here is derived from an EMBL/GenBank/DDBJ whole genome shotgun (WGS) entry which is preliminary data.</text>
</comment>
<dbReference type="Gene3D" id="3.30.1370.120">
    <property type="match status" value="2"/>
</dbReference>
<protein>
    <submittedName>
        <fullName evidence="8">General secretion pathway protein GspD</fullName>
    </submittedName>
</protein>
<dbReference type="GO" id="GO:0015627">
    <property type="term" value="C:type II protein secretion system complex"/>
    <property type="evidence" value="ECO:0007669"/>
    <property type="project" value="TreeGrafter"/>
</dbReference>
<dbReference type="PANTHER" id="PTHR30332">
    <property type="entry name" value="PROBABLE GENERAL SECRETION PATHWAY PROTEIN D"/>
    <property type="match status" value="1"/>
</dbReference>
<evidence type="ECO:0000256" key="7">
    <source>
        <dbReference type="SAM" id="SignalP"/>
    </source>
</evidence>
<feature type="signal peptide" evidence="7">
    <location>
        <begin position="1"/>
        <end position="19"/>
    </location>
</feature>
<evidence type="ECO:0000256" key="6">
    <source>
        <dbReference type="SAM" id="MobiDB-lite"/>
    </source>
</evidence>
<feature type="region of interest" description="Disordered" evidence="6">
    <location>
        <begin position="361"/>
        <end position="387"/>
    </location>
</feature>
<dbReference type="InterPro" id="IPR038591">
    <property type="entry name" value="NolW-like_sf"/>
</dbReference>
<gene>
    <name evidence="8" type="ORF">C9986_00350</name>
</gene>
<evidence type="ECO:0000256" key="4">
    <source>
        <dbReference type="RuleBase" id="RU004003"/>
    </source>
</evidence>
<keyword evidence="5" id="KW-0813">Transport</keyword>
<evidence type="ECO:0000256" key="2">
    <source>
        <dbReference type="ARBA" id="ARBA00022729"/>
    </source>
</evidence>
<keyword evidence="3" id="KW-0472">Membrane</keyword>
<dbReference type="PANTHER" id="PTHR30332:SF25">
    <property type="entry name" value="SECRETIN XPSD"/>
    <property type="match status" value="1"/>
</dbReference>
<dbReference type="InterPro" id="IPR050810">
    <property type="entry name" value="Bact_Secretion_Sys_Channel"/>
</dbReference>
<dbReference type="AlphaFoldDB" id="A0A2T4CNU8"/>
<dbReference type="EMBL" id="PYVS01000003">
    <property type="protein sequence ID" value="PTB83249.1"/>
    <property type="molecule type" value="Genomic_DNA"/>
</dbReference>
<dbReference type="Proteomes" id="UP000243022">
    <property type="component" value="Unassembled WGS sequence"/>
</dbReference>
<comment type="similarity">
    <text evidence="4">Belongs to the bacterial secretin family.</text>
</comment>
<evidence type="ECO:0000313" key="9">
    <source>
        <dbReference type="Proteomes" id="UP000243022"/>
    </source>
</evidence>
<name>A0A2T4CNU8_9GAMM</name>
<dbReference type="GO" id="GO:0009279">
    <property type="term" value="C:cell outer membrane"/>
    <property type="evidence" value="ECO:0007669"/>
    <property type="project" value="UniProtKB-SubCell"/>
</dbReference>